<evidence type="ECO:0000313" key="4">
    <source>
        <dbReference type="Proteomes" id="UP000326458"/>
    </source>
</evidence>
<evidence type="ECO:0000256" key="1">
    <source>
        <dbReference type="ARBA" id="ARBA00022729"/>
    </source>
</evidence>
<dbReference type="GO" id="GO:0005102">
    <property type="term" value="F:signaling receptor binding"/>
    <property type="evidence" value="ECO:0007669"/>
    <property type="project" value="TreeGrafter"/>
</dbReference>
<gene>
    <name evidence="3" type="ORF">FD754_022219</name>
</gene>
<sequence>ECFPGGNQFLQSPYRNVHFDSLHLQQSDIQDLISDYSLSPGWYQFLLFDRPAEMPTKCVELNHCGTQAPIWLSLKDSETQQFCSALWKTAVFFKSRRLYGTVESFVYFLQPTQGCMGYCSEGFFAKILKSSKLLVNVEVQTINISNGNVY</sequence>
<keyword evidence="2" id="KW-1015">Disulfide bond</keyword>
<dbReference type="AlphaFoldDB" id="A0A5N3V7Y8"/>
<evidence type="ECO:0000313" key="3">
    <source>
        <dbReference type="EMBL" id="KAB0345293.1"/>
    </source>
</evidence>
<dbReference type="GO" id="GO:0005576">
    <property type="term" value="C:extracellular region"/>
    <property type="evidence" value="ECO:0007669"/>
    <property type="project" value="TreeGrafter"/>
</dbReference>
<name>A0A5N3V7Y8_MUNMU</name>
<dbReference type="PANTHER" id="PTHR14949:SF53">
    <property type="entry name" value="VON WILLEBRAND FACTOR D AND EGF DOMAIN-CONTAINING PROTEIN"/>
    <property type="match status" value="1"/>
</dbReference>
<keyword evidence="4" id="KW-1185">Reference proteome</keyword>
<proteinExistence type="predicted"/>
<accession>A0A5N3V7Y8</accession>
<protein>
    <recommendedName>
        <fullName evidence="5">VWFD domain-containing protein</fullName>
    </recommendedName>
</protein>
<feature type="non-terminal residue" evidence="3">
    <location>
        <position position="1"/>
    </location>
</feature>
<organism evidence="3 4">
    <name type="scientific">Muntiacus muntjak</name>
    <name type="common">Barking deer</name>
    <name type="synonym">Indian muntjac</name>
    <dbReference type="NCBI Taxonomy" id="9888"/>
    <lineage>
        <taxon>Eukaryota</taxon>
        <taxon>Metazoa</taxon>
        <taxon>Chordata</taxon>
        <taxon>Craniata</taxon>
        <taxon>Vertebrata</taxon>
        <taxon>Euteleostomi</taxon>
        <taxon>Mammalia</taxon>
        <taxon>Eutheria</taxon>
        <taxon>Laurasiatheria</taxon>
        <taxon>Artiodactyla</taxon>
        <taxon>Ruminantia</taxon>
        <taxon>Pecora</taxon>
        <taxon>Cervidae</taxon>
        <taxon>Muntiacinae</taxon>
        <taxon>Muntiacus</taxon>
    </lineage>
</organism>
<reference evidence="3 4" key="1">
    <citation type="submission" date="2019-06" db="EMBL/GenBank/DDBJ databases">
        <title>Discovery of a novel chromosome fission-fusion reversal in muntjac.</title>
        <authorList>
            <person name="Mudd A.B."/>
            <person name="Bredeson J.V."/>
            <person name="Baum R."/>
            <person name="Hockemeyer D."/>
            <person name="Rokhsar D.S."/>
        </authorList>
    </citation>
    <scope>NUCLEOTIDE SEQUENCE [LARGE SCALE GENOMIC DNA]</scope>
    <source>
        <strain evidence="3">UTSW_UCB_Mm</strain>
        <tissue evidence="3">Fibroblast cell line</tissue>
    </source>
</reference>
<dbReference type="Proteomes" id="UP000326458">
    <property type="component" value="Unassembled WGS sequence"/>
</dbReference>
<dbReference type="PANTHER" id="PTHR14949">
    <property type="entry name" value="EGF-LIKE-DOMAIN, MULTIPLE 7, 8"/>
    <property type="match status" value="1"/>
</dbReference>
<keyword evidence="1" id="KW-0732">Signal</keyword>
<evidence type="ECO:0008006" key="5">
    <source>
        <dbReference type="Google" id="ProtNLM"/>
    </source>
</evidence>
<comment type="caution">
    <text evidence="3">The sequence shown here is derived from an EMBL/GenBank/DDBJ whole genome shotgun (WGS) entry which is preliminary data.</text>
</comment>
<evidence type="ECO:0000256" key="2">
    <source>
        <dbReference type="ARBA" id="ARBA00023157"/>
    </source>
</evidence>
<dbReference type="InterPro" id="IPR050969">
    <property type="entry name" value="Dev_Signal_Modulators"/>
</dbReference>
<dbReference type="EMBL" id="VCEA01000003">
    <property type="protein sequence ID" value="KAB0345293.1"/>
    <property type="molecule type" value="Genomic_DNA"/>
</dbReference>
<dbReference type="GO" id="GO:0009986">
    <property type="term" value="C:cell surface"/>
    <property type="evidence" value="ECO:0007669"/>
    <property type="project" value="TreeGrafter"/>
</dbReference>